<gene>
    <name evidence="1" type="ORF">HYQ45_012014</name>
</gene>
<dbReference type="AlphaFoldDB" id="A0A8I2ZEP7"/>
<dbReference type="EMBL" id="JAEMWZ010000271">
    <property type="protein sequence ID" value="KAG7128248.1"/>
    <property type="molecule type" value="Genomic_DNA"/>
</dbReference>
<protein>
    <submittedName>
        <fullName evidence="1">Uncharacterized protein</fullName>
    </submittedName>
</protein>
<sequence length="90" mass="9824">MHVRGITHHCYYHCHHNFTTSTPPLDAAQAICSVQTSPGTRAVPRAPLAPWPVTVNDAIEFCSLGRSDIVLSKQEAVAKRAKSLITTSEQ</sequence>
<proteinExistence type="predicted"/>
<reference evidence="1" key="1">
    <citation type="journal article" date="2021" name="Mol. Plant Pathol.">
        <title>A 20-kb lineage-specific genomic region tames virulence in pathogenic amphidiploid Verticillium longisporum.</title>
        <authorList>
            <person name="Harting R."/>
            <person name="Starke J."/>
            <person name="Kusch H."/>
            <person name="Poggeler S."/>
            <person name="Maurus I."/>
            <person name="Schluter R."/>
            <person name="Landesfeind M."/>
            <person name="Bulla I."/>
            <person name="Nowrousian M."/>
            <person name="de Jonge R."/>
            <person name="Stahlhut G."/>
            <person name="Hoff K.J."/>
            <person name="Asshauer K.P."/>
            <person name="Thurmer A."/>
            <person name="Stanke M."/>
            <person name="Daniel R."/>
            <person name="Morgenstern B."/>
            <person name="Thomma B.P.H.J."/>
            <person name="Kronstad J.W."/>
            <person name="Braus-Stromeyer S.A."/>
            <person name="Braus G.H."/>
        </authorList>
    </citation>
    <scope>NUCLEOTIDE SEQUENCE</scope>
    <source>
        <strain evidence="1">Vl32</strain>
    </source>
</reference>
<accession>A0A8I2ZEP7</accession>
<evidence type="ECO:0000313" key="2">
    <source>
        <dbReference type="Proteomes" id="UP000689129"/>
    </source>
</evidence>
<dbReference type="Proteomes" id="UP000689129">
    <property type="component" value="Unassembled WGS sequence"/>
</dbReference>
<organism evidence="1 2">
    <name type="scientific">Verticillium longisporum</name>
    <name type="common">Verticillium dahliae var. longisporum</name>
    <dbReference type="NCBI Taxonomy" id="100787"/>
    <lineage>
        <taxon>Eukaryota</taxon>
        <taxon>Fungi</taxon>
        <taxon>Dikarya</taxon>
        <taxon>Ascomycota</taxon>
        <taxon>Pezizomycotina</taxon>
        <taxon>Sordariomycetes</taxon>
        <taxon>Hypocreomycetidae</taxon>
        <taxon>Glomerellales</taxon>
        <taxon>Plectosphaerellaceae</taxon>
        <taxon>Verticillium</taxon>
    </lineage>
</organism>
<evidence type="ECO:0000313" key="1">
    <source>
        <dbReference type="EMBL" id="KAG7128248.1"/>
    </source>
</evidence>
<comment type="caution">
    <text evidence="1">The sequence shown here is derived from an EMBL/GenBank/DDBJ whole genome shotgun (WGS) entry which is preliminary data.</text>
</comment>
<name>A0A8I2ZEP7_VERLO</name>